<dbReference type="GO" id="GO:0022841">
    <property type="term" value="F:potassium ion leak channel activity"/>
    <property type="evidence" value="ECO:0007669"/>
    <property type="project" value="TreeGrafter"/>
</dbReference>
<evidence type="ECO:0000256" key="9">
    <source>
        <dbReference type="ARBA" id="ARBA00023065"/>
    </source>
</evidence>
<keyword evidence="14" id="KW-0732">Signal</keyword>
<evidence type="ECO:0000256" key="2">
    <source>
        <dbReference type="ARBA" id="ARBA00006666"/>
    </source>
</evidence>
<evidence type="ECO:0000256" key="1">
    <source>
        <dbReference type="ARBA" id="ARBA00004141"/>
    </source>
</evidence>
<dbReference type="PRINTS" id="PR01333">
    <property type="entry name" value="2POREKCHANEL"/>
</dbReference>
<evidence type="ECO:0000256" key="10">
    <source>
        <dbReference type="ARBA" id="ARBA00023136"/>
    </source>
</evidence>
<evidence type="ECO:0000256" key="14">
    <source>
        <dbReference type="SAM" id="SignalP"/>
    </source>
</evidence>
<feature type="domain" description="Potassium channel" evidence="15">
    <location>
        <begin position="185"/>
        <end position="257"/>
    </location>
</feature>
<dbReference type="RefSeq" id="XP_038074256.1">
    <property type="nucleotide sequence ID" value="XM_038218328.1"/>
</dbReference>
<dbReference type="AlphaFoldDB" id="A0A914BE48"/>
<dbReference type="OMA" id="WKKCLLL"/>
<feature type="domain" description="Potassium channel" evidence="15">
    <location>
        <begin position="88"/>
        <end position="146"/>
    </location>
</feature>
<evidence type="ECO:0000256" key="11">
    <source>
        <dbReference type="ARBA" id="ARBA00023303"/>
    </source>
</evidence>
<keyword evidence="8 13" id="KW-1133">Transmembrane helix</keyword>
<dbReference type="GO" id="GO:0015271">
    <property type="term" value="F:outward rectifier potassium channel activity"/>
    <property type="evidence" value="ECO:0007669"/>
    <property type="project" value="TreeGrafter"/>
</dbReference>
<evidence type="ECO:0000256" key="4">
    <source>
        <dbReference type="ARBA" id="ARBA00022538"/>
    </source>
</evidence>
<evidence type="ECO:0000256" key="3">
    <source>
        <dbReference type="ARBA" id="ARBA00022448"/>
    </source>
</evidence>
<evidence type="ECO:0000256" key="5">
    <source>
        <dbReference type="ARBA" id="ARBA00022692"/>
    </source>
</evidence>
<dbReference type="Pfam" id="PF07885">
    <property type="entry name" value="Ion_trans_2"/>
    <property type="match status" value="2"/>
</dbReference>
<keyword evidence="9 12" id="KW-0406">Ion transport</keyword>
<keyword evidence="10 13" id="KW-0472">Membrane</keyword>
<evidence type="ECO:0000259" key="15">
    <source>
        <dbReference type="Pfam" id="PF07885"/>
    </source>
</evidence>
<dbReference type="PANTHER" id="PTHR11003">
    <property type="entry name" value="POTASSIUM CHANNEL, SUBFAMILY K"/>
    <property type="match status" value="1"/>
</dbReference>
<proteinExistence type="inferred from homology"/>
<evidence type="ECO:0000256" key="7">
    <source>
        <dbReference type="ARBA" id="ARBA00022958"/>
    </source>
</evidence>
<evidence type="ECO:0000313" key="16">
    <source>
        <dbReference type="EnsemblMetazoa" id="XP_038074256.1"/>
    </source>
</evidence>
<evidence type="ECO:0000256" key="6">
    <source>
        <dbReference type="ARBA" id="ARBA00022826"/>
    </source>
</evidence>
<keyword evidence="3 12" id="KW-0813">Transport</keyword>
<dbReference type="PANTHER" id="PTHR11003:SF330">
    <property type="entry name" value="POTASSIUM CHANNEL DOMAIN-CONTAINING PROTEIN"/>
    <property type="match status" value="1"/>
</dbReference>
<dbReference type="EnsemblMetazoa" id="XM_038218328.1">
    <property type="protein sequence ID" value="XP_038074256.1"/>
    <property type="gene ID" value="LOC119742407"/>
</dbReference>
<dbReference type="InterPro" id="IPR003092">
    <property type="entry name" value="2pore_dom_K_chnl_TASK"/>
</dbReference>
<dbReference type="Proteomes" id="UP000887568">
    <property type="component" value="Unplaced"/>
</dbReference>
<dbReference type="PRINTS" id="PR01095">
    <property type="entry name" value="TASKCHANNEL"/>
</dbReference>
<dbReference type="OrthoDB" id="297496at2759"/>
<feature type="transmembrane region" description="Helical" evidence="13">
    <location>
        <begin position="243"/>
        <end position="261"/>
    </location>
</feature>
<dbReference type="SUPFAM" id="SSF81324">
    <property type="entry name" value="Voltage-gated potassium channels"/>
    <property type="match status" value="2"/>
</dbReference>
<organism evidence="16 17">
    <name type="scientific">Patiria miniata</name>
    <name type="common">Bat star</name>
    <name type="synonym">Asterina miniata</name>
    <dbReference type="NCBI Taxonomy" id="46514"/>
    <lineage>
        <taxon>Eukaryota</taxon>
        <taxon>Metazoa</taxon>
        <taxon>Echinodermata</taxon>
        <taxon>Eleutherozoa</taxon>
        <taxon>Asterozoa</taxon>
        <taxon>Asteroidea</taxon>
        <taxon>Valvatacea</taxon>
        <taxon>Valvatida</taxon>
        <taxon>Asterinidae</taxon>
        <taxon>Patiria</taxon>
    </lineage>
</organism>
<evidence type="ECO:0000256" key="12">
    <source>
        <dbReference type="RuleBase" id="RU003857"/>
    </source>
</evidence>
<dbReference type="GO" id="GO:0030322">
    <property type="term" value="P:stabilization of membrane potential"/>
    <property type="evidence" value="ECO:0007669"/>
    <property type="project" value="TreeGrafter"/>
</dbReference>
<dbReference type="Gene3D" id="1.10.287.70">
    <property type="match status" value="1"/>
</dbReference>
<comment type="subcellular location">
    <subcellularLocation>
        <location evidence="1">Membrane</location>
        <topology evidence="1">Multi-pass membrane protein</topology>
    </subcellularLocation>
</comment>
<evidence type="ECO:0000313" key="17">
    <source>
        <dbReference type="Proteomes" id="UP000887568"/>
    </source>
</evidence>
<dbReference type="InterPro" id="IPR013099">
    <property type="entry name" value="K_chnl_dom"/>
</dbReference>
<keyword evidence="4" id="KW-0633">Potassium transport</keyword>
<comment type="similarity">
    <text evidence="2 12">Belongs to the two pore domain potassium channel (TC 1.A.1.8) family.</text>
</comment>
<feature type="transmembrane region" description="Helical" evidence="13">
    <location>
        <begin position="122"/>
        <end position="142"/>
    </location>
</feature>
<name>A0A914BE48_PATMI</name>
<keyword evidence="17" id="KW-1185">Reference proteome</keyword>
<feature type="chain" id="PRO_5037805301" description="Potassium channel domain-containing protein" evidence="14">
    <location>
        <begin position="23"/>
        <end position="367"/>
    </location>
</feature>
<reference evidence="16" key="1">
    <citation type="submission" date="2022-11" db="UniProtKB">
        <authorList>
            <consortium name="EnsemblMetazoa"/>
        </authorList>
    </citation>
    <scope>IDENTIFICATION</scope>
</reference>
<keyword evidence="6" id="KW-0631">Potassium channel</keyword>
<feature type="transmembrane region" description="Helical" evidence="13">
    <location>
        <begin position="172"/>
        <end position="193"/>
    </location>
</feature>
<accession>A0A914BE48</accession>
<dbReference type="GeneID" id="119742407"/>
<dbReference type="GO" id="GO:0005886">
    <property type="term" value="C:plasma membrane"/>
    <property type="evidence" value="ECO:0007669"/>
    <property type="project" value="TreeGrafter"/>
</dbReference>
<feature type="signal peptide" evidence="14">
    <location>
        <begin position="1"/>
        <end position="22"/>
    </location>
</feature>
<keyword evidence="7" id="KW-0630">Potassium</keyword>
<sequence>MKPWKKCLLLLTALFVYLSVGAFVMIRIENDATSRAQTEFFDKLAVFVQGHYACGATPDRVLALLEKAGVASSREAFHSALAIPDSELVPVWSWPNAILFASSVVTTIGYGRQAPKTPGGQIFCLFFAILGIPLCYAMLSVVGDTFNELWKKFIRGSDRCFKAIRSKKARRVLLGVLTLTGLWMLLALLPSVIFTKTEPWDWWRAQYFCFVSLSTIGFGDLIYGQEREGDSYVLDWSYKMGILVYFFLGLSLISIVFKGVWHSQRKNLHRAHARFRRTRGQKCRSYTLRPSPPSAARHIPPAESAISNLARSYHTEFGLMDAFRRDAQGQGVTGLSYRLTVEVTRDGDCDSGHGSVNISNSEFETKI</sequence>
<protein>
    <recommendedName>
        <fullName evidence="15">Potassium channel domain-containing protein</fullName>
    </recommendedName>
</protein>
<evidence type="ECO:0000256" key="8">
    <source>
        <dbReference type="ARBA" id="ARBA00022989"/>
    </source>
</evidence>
<evidence type="ECO:0000256" key="13">
    <source>
        <dbReference type="SAM" id="Phobius"/>
    </source>
</evidence>
<keyword evidence="11 12" id="KW-0407">Ion channel</keyword>
<dbReference type="InterPro" id="IPR003280">
    <property type="entry name" value="2pore_dom_K_chnl"/>
</dbReference>
<keyword evidence="5 12" id="KW-0812">Transmembrane</keyword>